<sequence length="93" mass="9479">MSTTDRSELEAEITVARAQLAATVDELAARLSPKALAAEARSTTKQAANDAGAFLTGNGLPVGPASRARNAKVLLGAVAGVVVIVALVIVKRR</sequence>
<accession>A0A2A9E827</accession>
<dbReference type="OrthoDB" id="5149587at2"/>
<gene>
    <name evidence="2" type="ORF">ATL42_3042</name>
</gene>
<name>A0A2A9E827_9MICO</name>
<organism evidence="2 3">
    <name type="scientific">Sanguibacter antarcticus</name>
    <dbReference type="NCBI Taxonomy" id="372484"/>
    <lineage>
        <taxon>Bacteria</taxon>
        <taxon>Bacillati</taxon>
        <taxon>Actinomycetota</taxon>
        <taxon>Actinomycetes</taxon>
        <taxon>Micrococcales</taxon>
        <taxon>Sanguibacteraceae</taxon>
        <taxon>Sanguibacter</taxon>
    </lineage>
</organism>
<dbReference type="InterPro" id="IPR022062">
    <property type="entry name" value="DUF3618"/>
</dbReference>
<comment type="caution">
    <text evidence="2">The sequence shown here is derived from an EMBL/GenBank/DDBJ whole genome shotgun (WGS) entry which is preliminary data.</text>
</comment>
<dbReference type="Pfam" id="PF12277">
    <property type="entry name" value="DUF3618"/>
    <property type="match status" value="1"/>
</dbReference>
<evidence type="ECO:0000313" key="2">
    <source>
        <dbReference type="EMBL" id="PFG35108.1"/>
    </source>
</evidence>
<keyword evidence="1" id="KW-1133">Transmembrane helix</keyword>
<proteinExistence type="predicted"/>
<protein>
    <submittedName>
        <fullName evidence="2">Uncharacterized protein DUF3618</fullName>
    </submittedName>
</protein>
<dbReference type="EMBL" id="PDJG01000001">
    <property type="protein sequence ID" value="PFG35108.1"/>
    <property type="molecule type" value="Genomic_DNA"/>
</dbReference>
<keyword evidence="1" id="KW-0472">Membrane</keyword>
<dbReference type="AlphaFoldDB" id="A0A2A9E827"/>
<feature type="transmembrane region" description="Helical" evidence="1">
    <location>
        <begin position="73"/>
        <end position="90"/>
    </location>
</feature>
<keyword evidence="1" id="KW-0812">Transmembrane</keyword>
<dbReference type="RefSeq" id="WP_098456043.1">
    <property type="nucleotide sequence ID" value="NZ_PDJG01000001.1"/>
</dbReference>
<evidence type="ECO:0000256" key="1">
    <source>
        <dbReference type="SAM" id="Phobius"/>
    </source>
</evidence>
<dbReference type="Proteomes" id="UP000225548">
    <property type="component" value="Unassembled WGS sequence"/>
</dbReference>
<keyword evidence="3" id="KW-1185">Reference proteome</keyword>
<reference evidence="2 3" key="1">
    <citation type="submission" date="2017-10" db="EMBL/GenBank/DDBJ databases">
        <title>Sequencing the genomes of 1000 actinobacteria strains.</title>
        <authorList>
            <person name="Klenk H.-P."/>
        </authorList>
    </citation>
    <scope>NUCLEOTIDE SEQUENCE [LARGE SCALE GENOMIC DNA]</scope>
    <source>
        <strain evidence="2 3">DSM 18966</strain>
    </source>
</reference>
<evidence type="ECO:0000313" key="3">
    <source>
        <dbReference type="Proteomes" id="UP000225548"/>
    </source>
</evidence>